<organism evidence="1">
    <name type="scientific">uncultured Caudovirales phage</name>
    <dbReference type="NCBI Taxonomy" id="2100421"/>
    <lineage>
        <taxon>Viruses</taxon>
        <taxon>Duplodnaviria</taxon>
        <taxon>Heunggongvirae</taxon>
        <taxon>Uroviricota</taxon>
        <taxon>Caudoviricetes</taxon>
        <taxon>Peduoviridae</taxon>
        <taxon>Maltschvirus</taxon>
        <taxon>Maltschvirus maltsch</taxon>
    </lineage>
</organism>
<name>A0A6J7WAI6_9CAUD</name>
<proteinExistence type="predicted"/>
<gene>
    <name evidence="1" type="ORF">UFOVP169_13</name>
</gene>
<evidence type="ECO:0000313" key="1">
    <source>
        <dbReference type="EMBL" id="CAB5194488.1"/>
    </source>
</evidence>
<accession>A0A6J7WAI6</accession>
<sequence length="48" mass="5781">MTDFTKYETQREILIDYMHVMIARSDWHGVSDVANDLRELEAEHRKDD</sequence>
<protein>
    <submittedName>
        <fullName evidence="1">Uncharacterized protein</fullName>
    </submittedName>
</protein>
<reference evidence="1" key="1">
    <citation type="submission" date="2020-05" db="EMBL/GenBank/DDBJ databases">
        <authorList>
            <person name="Chiriac C."/>
            <person name="Salcher M."/>
            <person name="Ghai R."/>
            <person name="Kavagutti S V."/>
        </authorList>
    </citation>
    <scope>NUCLEOTIDE SEQUENCE</scope>
</reference>
<dbReference type="EMBL" id="LR798219">
    <property type="protein sequence ID" value="CAB5194488.1"/>
    <property type="molecule type" value="Genomic_DNA"/>
</dbReference>